<feature type="compositionally biased region" description="Polar residues" evidence="1">
    <location>
        <begin position="809"/>
        <end position="818"/>
    </location>
</feature>
<feature type="domain" description="Tc1-like transposase DDE" evidence="3">
    <location>
        <begin position="103"/>
        <end position="250"/>
    </location>
</feature>
<dbReference type="InterPro" id="IPR038717">
    <property type="entry name" value="Tc1-like_DDE_dom"/>
</dbReference>
<proteinExistence type="predicted"/>
<feature type="region of interest" description="Disordered" evidence="1">
    <location>
        <begin position="412"/>
        <end position="446"/>
    </location>
</feature>
<evidence type="ECO:0000259" key="2">
    <source>
        <dbReference type="Pfam" id="PF01498"/>
    </source>
</evidence>
<feature type="compositionally biased region" description="Basic and acidic residues" evidence="1">
    <location>
        <begin position="1504"/>
        <end position="1518"/>
    </location>
</feature>
<dbReference type="GO" id="GO:0015074">
    <property type="term" value="P:DNA integration"/>
    <property type="evidence" value="ECO:0007669"/>
    <property type="project" value="InterPro"/>
</dbReference>
<feature type="compositionally biased region" description="Basic and acidic residues" evidence="1">
    <location>
        <begin position="251"/>
        <end position="262"/>
    </location>
</feature>
<feature type="region of interest" description="Disordered" evidence="1">
    <location>
        <begin position="1778"/>
        <end position="1907"/>
    </location>
</feature>
<feature type="compositionally biased region" description="Basic and acidic residues" evidence="1">
    <location>
        <begin position="1535"/>
        <end position="1565"/>
    </location>
</feature>
<organism evidence="4 5">
    <name type="scientific">Coregonus suidteri</name>
    <dbReference type="NCBI Taxonomy" id="861788"/>
    <lineage>
        <taxon>Eukaryota</taxon>
        <taxon>Metazoa</taxon>
        <taxon>Chordata</taxon>
        <taxon>Craniata</taxon>
        <taxon>Vertebrata</taxon>
        <taxon>Euteleostomi</taxon>
        <taxon>Actinopterygii</taxon>
        <taxon>Neopterygii</taxon>
        <taxon>Teleostei</taxon>
        <taxon>Protacanthopterygii</taxon>
        <taxon>Salmoniformes</taxon>
        <taxon>Salmonidae</taxon>
        <taxon>Coregoninae</taxon>
        <taxon>Coregonus</taxon>
    </lineage>
</organism>
<feature type="compositionally biased region" description="Polar residues" evidence="1">
    <location>
        <begin position="882"/>
        <end position="893"/>
    </location>
</feature>
<feature type="region of interest" description="Disordered" evidence="1">
    <location>
        <begin position="1388"/>
        <end position="1417"/>
    </location>
</feature>
<feature type="region of interest" description="Disordered" evidence="1">
    <location>
        <begin position="251"/>
        <end position="300"/>
    </location>
</feature>
<feature type="compositionally biased region" description="Polar residues" evidence="1">
    <location>
        <begin position="1484"/>
        <end position="1499"/>
    </location>
</feature>
<feature type="compositionally biased region" description="Polar residues" evidence="1">
    <location>
        <begin position="350"/>
        <end position="363"/>
    </location>
</feature>
<evidence type="ECO:0008006" key="6">
    <source>
        <dbReference type="Google" id="ProtNLM"/>
    </source>
</evidence>
<protein>
    <recommendedName>
        <fullName evidence="6">Transposase Tc1-like domain-containing protein</fullName>
    </recommendedName>
</protein>
<feature type="region of interest" description="Disordered" evidence="1">
    <location>
        <begin position="1181"/>
        <end position="1201"/>
    </location>
</feature>
<dbReference type="GO" id="GO:0003677">
    <property type="term" value="F:DNA binding"/>
    <property type="evidence" value="ECO:0007669"/>
    <property type="project" value="InterPro"/>
</dbReference>
<dbReference type="EMBL" id="JAGTTL010000028">
    <property type="protein sequence ID" value="KAK6299535.1"/>
    <property type="molecule type" value="Genomic_DNA"/>
</dbReference>
<feature type="compositionally biased region" description="Low complexity" evidence="1">
    <location>
        <begin position="1290"/>
        <end position="1304"/>
    </location>
</feature>
<feature type="compositionally biased region" description="Low complexity" evidence="1">
    <location>
        <begin position="1783"/>
        <end position="1795"/>
    </location>
</feature>
<keyword evidence="5" id="KW-1185">Reference proteome</keyword>
<dbReference type="Pfam" id="PF01498">
    <property type="entry name" value="HTH_Tnp_Tc3_2"/>
    <property type="match status" value="1"/>
</dbReference>
<feature type="region of interest" description="Disordered" evidence="1">
    <location>
        <begin position="794"/>
        <end position="1008"/>
    </location>
</feature>
<feature type="region of interest" description="Disordered" evidence="1">
    <location>
        <begin position="1077"/>
        <end position="1161"/>
    </location>
</feature>
<dbReference type="PANTHER" id="PTHR47326:SF1">
    <property type="entry name" value="HTH PSQ-TYPE DOMAIN-CONTAINING PROTEIN"/>
    <property type="match status" value="1"/>
</dbReference>
<feature type="compositionally biased region" description="Low complexity" evidence="1">
    <location>
        <begin position="495"/>
        <end position="514"/>
    </location>
</feature>
<feature type="region of interest" description="Disordered" evidence="1">
    <location>
        <begin position="1473"/>
        <end position="1642"/>
    </location>
</feature>
<reference evidence="4 5" key="1">
    <citation type="submission" date="2021-04" db="EMBL/GenBank/DDBJ databases">
        <authorList>
            <person name="De Guttry C."/>
            <person name="Zahm M."/>
            <person name="Klopp C."/>
            <person name="Cabau C."/>
            <person name="Louis A."/>
            <person name="Berthelot C."/>
            <person name="Parey E."/>
            <person name="Roest Crollius H."/>
            <person name="Montfort J."/>
            <person name="Robinson-Rechavi M."/>
            <person name="Bucao C."/>
            <person name="Bouchez O."/>
            <person name="Gislard M."/>
            <person name="Lluch J."/>
            <person name="Milhes M."/>
            <person name="Lampietro C."/>
            <person name="Lopez Roques C."/>
            <person name="Donnadieu C."/>
            <person name="Braasch I."/>
            <person name="Desvignes T."/>
            <person name="Postlethwait J."/>
            <person name="Bobe J."/>
            <person name="Wedekind C."/>
            <person name="Guiguen Y."/>
        </authorList>
    </citation>
    <scope>NUCLEOTIDE SEQUENCE [LARGE SCALE GENOMIC DNA]</scope>
    <source>
        <strain evidence="4">Cs_M1</strain>
        <tissue evidence="4">Blood</tissue>
    </source>
</reference>
<dbReference type="InterPro" id="IPR036397">
    <property type="entry name" value="RNaseH_sf"/>
</dbReference>
<feature type="compositionally biased region" description="Polar residues" evidence="1">
    <location>
        <begin position="690"/>
        <end position="713"/>
    </location>
</feature>
<name>A0AAN8L1R3_9TELE</name>
<feature type="compositionally biased region" description="Basic and acidic residues" evidence="1">
    <location>
        <begin position="1588"/>
        <end position="1607"/>
    </location>
</feature>
<dbReference type="PANTHER" id="PTHR47326">
    <property type="entry name" value="TRANSPOSABLE ELEMENT TC3 TRANSPOSASE-LIKE PROTEIN"/>
    <property type="match status" value="1"/>
</dbReference>
<dbReference type="GO" id="GO:0006313">
    <property type="term" value="P:DNA transposition"/>
    <property type="evidence" value="ECO:0007669"/>
    <property type="project" value="InterPro"/>
</dbReference>
<feature type="compositionally biased region" description="Polar residues" evidence="1">
    <location>
        <begin position="516"/>
        <end position="534"/>
    </location>
</feature>
<feature type="region of interest" description="Disordered" evidence="1">
    <location>
        <begin position="658"/>
        <end position="743"/>
    </location>
</feature>
<sequence>MMVNHPRSGAPCKISPRGASMIMRKVRDQPRTTRQDLVNDLKRAGTTVSKKTISNTLRRHGLKSCSTRKVPLLKPAHVQARLKFANDHMDDPEEEWEKVMRSDETKIELFGLNSTRRVWRKKKDEYNPKNTIPTVKHGGGNIILWGCFSAKGTGRLHRIEGRMDGAMYREILANILLPSVRALKMGRGWVFQHDNDLKHTARATKEWLRKKHLKVLEWPSQSPDLNPIENLWRELKVCIAQRQPRNLKDLEKCQQQGDRTDSSQRAVRKTPRAQHAQVNKEASQSDYLIEPANHPSEEEKVTSLTVKEEEDSKADMLSSTLVSALAPHWSGRIRRNKRGVACTDIGVVGTATSEPGQEPQGSGQEVGEGGTFLKLHDPLGTDSVGQQQQQQFLETQNQRVGERGLTLGSQAHERASTLGSSRSTVGGWSKGSTPSLKLDQTTKAPVSNSVSLNVRLDNREVEGGVVFPVTPTSPFFLNLNVHRGMSQAGRQGDQPSLLSSKPTTSSRLLSLRRLNTIASSTHSETNAPSISSPTNHRDGETSGPHLSPTVNNDRASKTIRAHLSLTSSNDGDRERSKFLPYSASSTYRTIERSKPLPLPTSNHREADTHRTHLFSTSANYKNTEGTPLTNRPQTSRAYSNQTFPSKQTLLFSGLQRLSASERSDGTTVPIRETHLPSSPPSQYGRLDFLRSQSLPRGTTLRSTSWRKYTSPEDSVSNPSSTTTINNNNNNHTSSLSSTYSNNNTGPCSTNDIISVNPQSSINNNNNLVTPNNTNLNSNTVSAKHSTLSTLIRSDAQDIPDQDSYRSLKPQDSLNSNDRQPQKPCILSNMPLSSNISSPASSNTWSSPIKSSKSESFSRPSSFNNTCSPLTVFIPNSHKTRSSPETSDTLSSHRTTCKSHSFSKTSSSNQPPKSTPKSPLLSLGKSRIPVGVQWEKSPPSLKMYPEINTPTSLGSTPNPSSRQLSVQTSNAPTSLSSHRPFYSSCSLNTTSSMNQTSHNTPKSPPPVVRSQIPIVQNTHTPTSQLLSPKTAYTPTTIPQQLILKSSYVPSIPTPYTRQLSPASYTLTSRSCTPISLSMTTTQDPPTPPLTPLSAPPLGKSTFTGSLARSPKKHQSPVEERVTAHRALQESLEPQCSEETSRRLSQSLSHQSPADLTISTAPTRPLRSVGCPAIFSSLRLGSPTGAMSPLSPPTPRTTKPQVWRGDSMHNLSIMSNTMVKEGGQALSRVGDHTSRFTFDHTGTDSTALGPQRKTFAPLSLPDFGSFYKPRFSSPPYTTLKSSRKTLGEVTHTTSPQTPLSPSTSPQRYPFYSHRRTGSQDSSMVVALETDSVNNNSKQTSQDNVETLVYRISQVDSSAILDSIRPAQPRFPQHTPDSRVVTDIKSNELSRLTSDLSQSSQHSQVIGSPSCESYQSSNDSGALDTEKVVCKIESFPKSAVAPLQTQSPKKVAEKGQKGGNKIDLVLSRLRQTFRVNRLDDERRKRTSQPPSVSTPSDISGLTDSSESSDRAEEDRKERWRENGGVLKPSNSFWAGSERTSDTTKDNVRHEHSQGFKDNKEARNRDQPHFMDLPQFKAYKDKSVTEPRNQPSRREISPTRRQFEAYKEGRISRARNQPPQRDFSPVRHQPWDPSHSASLPAYRTSSGSPRNTFSIFHFSHEDSKNDNVFHFNHEDSKNNNMLLSPRLPQRKKTTFHCEPGEGGFGSRVGQRGSEGRLASFSPCADLKYGLEAGRSISVSSVLSSRPSGPGRISTGPRVSSVSDLTDHALTFGEEVMTWDDLRVKEVTGPSPTTTSTTTSRMWNPGSLETSHFLWDTEGPATPSPSPLWSPASRRISRPPSSSSSASPTPTDRRLSQDSLSPRGCLPSRGYVSSLAAFEESDSDSASDMDSDTTTDDEYCLAGDGGEQETEL</sequence>
<feature type="compositionally biased region" description="Low complexity" evidence="1">
    <location>
        <begin position="714"/>
        <end position="743"/>
    </location>
</feature>
<evidence type="ECO:0000313" key="5">
    <source>
        <dbReference type="Proteomes" id="UP001356427"/>
    </source>
</evidence>
<dbReference type="Pfam" id="PF13358">
    <property type="entry name" value="DDE_3"/>
    <property type="match status" value="1"/>
</dbReference>
<feature type="region of interest" description="Disordered" evidence="1">
    <location>
        <begin position="1275"/>
        <end position="1304"/>
    </location>
</feature>
<dbReference type="Gene3D" id="3.30.420.10">
    <property type="entry name" value="Ribonuclease H-like superfamily/Ribonuclease H"/>
    <property type="match status" value="1"/>
</dbReference>
<evidence type="ECO:0000259" key="3">
    <source>
        <dbReference type="Pfam" id="PF13358"/>
    </source>
</evidence>
<feature type="compositionally biased region" description="Low complexity" evidence="1">
    <location>
        <begin position="897"/>
        <end position="925"/>
    </location>
</feature>
<comment type="caution">
    <text evidence="4">The sequence shown here is derived from an EMBL/GenBank/DDBJ whole genome shotgun (WGS) entry which is preliminary data.</text>
</comment>
<feature type="compositionally biased region" description="Polar residues" evidence="1">
    <location>
        <begin position="417"/>
        <end position="446"/>
    </location>
</feature>
<accession>A0AAN8L1R3</accession>
<feature type="compositionally biased region" description="Low complexity" evidence="1">
    <location>
        <begin position="1825"/>
        <end position="1845"/>
    </location>
</feature>
<gene>
    <name evidence="4" type="ORF">J4Q44_G00295680</name>
</gene>
<dbReference type="InterPro" id="IPR002492">
    <property type="entry name" value="Transposase_Tc1-like"/>
</dbReference>
<feature type="compositionally biased region" description="Polar residues" evidence="1">
    <location>
        <begin position="947"/>
        <end position="1000"/>
    </location>
</feature>
<feature type="compositionally biased region" description="Polar residues" evidence="1">
    <location>
        <begin position="276"/>
        <end position="286"/>
    </location>
</feature>
<feature type="compositionally biased region" description="Low complexity" evidence="1">
    <location>
        <begin position="832"/>
        <end position="861"/>
    </location>
</feature>
<feature type="region of interest" description="Disordered" evidence="1">
    <location>
        <begin position="486"/>
        <end position="552"/>
    </location>
</feature>
<feature type="region of interest" description="Disordered" evidence="1">
    <location>
        <begin position="619"/>
        <end position="643"/>
    </location>
</feature>
<feature type="region of interest" description="Disordered" evidence="1">
    <location>
        <begin position="350"/>
        <end position="374"/>
    </location>
</feature>
<feature type="compositionally biased region" description="Pro residues" evidence="1">
    <location>
        <begin position="1083"/>
        <end position="1093"/>
    </location>
</feature>
<feature type="compositionally biased region" description="Low complexity" evidence="1">
    <location>
        <begin position="1736"/>
        <end position="1747"/>
    </location>
</feature>
<evidence type="ECO:0000256" key="1">
    <source>
        <dbReference type="SAM" id="MobiDB-lite"/>
    </source>
</evidence>
<feature type="compositionally biased region" description="Low complexity" evidence="1">
    <location>
        <begin position="1141"/>
        <end position="1150"/>
    </location>
</feature>
<feature type="region of interest" description="Disordered" evidence="1">
    <location>
        <begin position="1736"/>
        <end position="1756"/>
    </location>
</feature>
<feature type="domain" description="Transposase Tc1-like" evidence="2">
    <location>
        <begin position="20"/>
        <end position="90"/>
    </location>
</feature>
<dbReference type="Proteomes" id="UP001356427">
    <property type="component" value="Unassembled WGS sequence"/>
</dbReference>
<evidence type="ECO:0000313" key="4">
    <source>
        <dbReference type="EMBL" id="KAK6299535.1"/>
    </source>
</evidence>
<feature type="compositionally biased region" description="Acidic residues" evidence="1">
    <location>
        <begin position="1874"/>
        <end position="1894"/>
    </location>
</feature>